<dbReference type="Gene3D" id="2.30.30.40">
    <property type="entry name" value="SH3 Domains"/>
    <property type="match status" value="1"/>
</dbReference>
<reference evidence="2" key="1">
    <citation type="submission" date="2021-02" db="EMBL/GenBank/DDBJ databases">
        <title>Infant gut strain persistence is associated with maternal origin, phylogeny, and functional potential including surface adhesion and iron acquisition.</title>
        <authorList>
            <person name="Lou Y.C."/>
        </authorList>
    </citation>
    <scope>NUCLEOTIDE SEQUENCE</scope>
    <source>
        <strain evidence="2">L3_108_103G1_dasL3_108_103G1_concoct_2</strain>
    </source>
</reference>
<evidence type="ECO:0000313" key="2">
    <source>
        <dbReference type="EMBL" id="MBS4883269.1"/>
    </source>
</evidence>
<dbReference type="Gene3D" id="2.70.70.10">
    <property type="entry name" value="Glucose Permease (Domain IIA)"/>
    <property type="match status" value="1"/>
</dbReference>
<dbReference type="SUPFAM" id="SSF51261">
    <property type="entry name" value="Duplicated hybrid motif"/>
    <property type="match status" value="1"/>
</dbReference>
<comment type="caution">
    <text evidence="2">The sequence shown here is derived from an EMBL/GenBank/DDBJ whole genome shotgun (WGS) entry which is preliminary data.</text>
</comment>
<protein>
    <submittedName>
        <fullName evidence="2">SH3 domain-containing protein</fullName>
    </submittedName>
</protein>
<dbReference type="EMBL" id="JAGZMZ010000001">
    <property type="protein sequence ID" value="MBS4883269.1"/>
    <property type="molecule type" value="Genomic_DNA"/>
</dbReference>
<accession>A0A942WBE9</accession>
<gene>
    <name evidence="2" type="ORF">KHZ85_00645</name>
</gene>
<sequence>MKKGQTSKRGGIQDILFPMEYMNITQGNNGQYSHQGANALDLAGKDTGRDLFYAPFDVRCVATGDRNTEGNAAFWQSVNQVRFADGTVDYATIMVLHDNSLNGIYPGATYKQGAQIGQEGTAGNATGNHNHFEIAKGKFTHKYDLNKFGIYHLPRSISADQACFVDGTTILNANGMKWKKLADVQVGGASNGTVLNEIPNDFIKESATFYCNVDKINIRLAPSLKGQLTGDWYENGMTVKYDGYVKREGYVWISWVSSKTKNRHWMAVGELNKNGYNTKPYGTFK</sequence>
<evidence type="ECO:0000259" key="1">
    <source>
        <dbReference type="Pfam" id="PF08460"/>
    </source>
</evidence>
<proteinExistence type="predicted"/>
<dbReference type="Pfam" id="PF08460">
    <property type="entry name" value="SH3_5"/>
    <property type="match status" value="1"/>
</dbReference>
<dbReference type="Proteomes" id="UP000753219">
    <property type="component" value="Unassembled WGS sequence"/>
</dbReference>
<dbReference type="InterPro" id="IPR011055">
    <property type="entry name" value="Dup_hybrid_motif"/>
</dbReference>
<dbReference type="AlphaFoldDB" id="A0A942WBE9"/>
<organism evidence="2 3">
    <name type="scientific">Amedibacillus dolichus</name>
    <dbReference type="NCBI Taxonomy" id="31971"/>
    <lineage>
        <taxon>Bacteria</taxon>
        <taxon>Bacillati</taxon>
        <taxon>Bacillota</taxon>
        <taxon>Erysipelotrichia</taxon>
        <taxon>Erysipelotrichales</taxon>
        <taxon>Erysipelotrichaceae</taxon>
        <taxon>Amedibacillus</taxon>
    </lineage>
</organism>
<dbReference type="RefSeq" id="WP_278639461.1">
    <property type="nucleotide sequence ID" value="NZ_JAGZMZ010000001.1"/>
</dbReference>
<dbReference type="CDD" id="cd12797">
    <property type="entry name" value="M23_peptidase"/>
    <property type="match status" value="1"/>
</dbReference>
<feature type="domain" description="SH3b" evidence="1">
    <location>
        <begin position="204"/>
        <end position="259"/>
    </location>
</feature>
<name>A0A942WBE9_9FIRM</name>
<dbReference type="InterPro" id="IPR003646">
    <property type="entry name" value="SH3-like_bac-type"/>
</dbReference>
<evidence type="ECO:0000313" key="3">
    <source>
        <dbReference type="Proteomes" id="UP000753219"/>
    </source>
</evidence>